<evidence type="ECO:0000256" key="9">
    <source>
        <dbReference type="ARBA" id="ARBA00022960"/>
    </source>
</evidence>
<evidence type="ECO:0000313" key="17">
    <source>
        <dbReference type="Proteomes" id="UP000559404"/>
    </source>
</evidence>
<dbReference type="InterPro" id="IPR037167">
    <property type="entry name" value="Peptidase_S11_C_sf"/>
</dbReference>
<dbReference type="Gene3D" id="3.40.710.10">
    <property type="entry name" value="DD-peptidase/beta-lactamase superfamily"/>
    <property type="match status" value="1"/>
</dbReference>
<dbReference type="SUPFAM" id="SSF56601">
    <property type="entry name" value="beta-lactamase/transpeptidase-like"/>
    <property type="match status" value="1"/>
</dbReference>
<dbReference type="GO" id="GO:0009002">
    <property type="term" value="F:serine-type D-Ala-D-Ala carboxypeptidase activity"/>
    <property type="evidence" value="ECO:0007669"/>
    <property type="project" value="UniProtKB-EC"/>
</dbReference>
<dbReference type="PANTHER" id="PTHR21581">
    <property type="entry name" value="D-ALANYL-D-ALANINE CARBOXYPEPTIDASE"/>
    <property type="match status" value="1"/>
</dbReference>
<dbReference type="Proteomes" id="UP000559404">
    <property type="component" value="Unassembled WGS sequence"/>
</dbReference>
<comment type="pathway">
    <text evidence="2">Cell wall biogenesis; peptidoglycan biosynthesis.</text>
</comment>
<feature type="chain" id="PRO_5032828978" description="serine-type D-Ala-D-Ala carboxypeptidase" evidence="14">
    <location>
        <begin position="36"/>
        <end position="396"/>
    </location>
</feature>
<protein>
    <recommendedName>
        <fullName evidence="4">serine-type D-Ala-D-Ala carboxypeptidase</fullName>
        <ecNumber evidence="4">3.4.16.4</ecNumber>
    </recommendedName>
</protein>
<evidence type="ECO:0000256" key="6">
    <source>
        <dbReference type="ARBA" id="ARBA00022670"/>
    </source>
</evidence>
<dbReference type="InterPro" id="IPR018044">
    <property type="entry name" value="Peptidase_S11"/>
</dbReference>
<dbReference type="InterPro" id="IPR012338">
    <property type="entry name" value="Beta-lactam/transpept-like"/>
</dbReference>
<dbReference type="EC" id="3.4.16.4" evidence="4"/>
<feature type="signal peptide" evidence="14">
    <location>
        <begin position="1"/>
        <end position="35"/>
    </location>
</feature>
<dbReference type="AlphaFoldDB" id="A0A838XX40"/>
<evidence type="ECO:0000256" key="5">
    <source>
        <dbReference type="ARBA" id="ARBA00022645"/>
    </source>
</evidence>
<proteinExistence type="inferred from homology"/>
<evidence type="ECO:0000256" key="3">
    <source>
        <dbReference type="ARBA" id="ARBA00007164"/>
    </source>
</evidence>
<evidence type="ECO:0000313" key="16">
    <source>
        <dbReference type="EMBL" id="MBA4613128.1"/>
    </source>
</evidence>
<comment type="catalytic activity">
    <reaction evidence="12">
        <text>Preferential cleavage: (Ac)2-L-Lys-D-Ala-|-D-Ala. Also transpeptidation of peptidyl-alanyl moieties that are N-acyl substituents of D-alanine.</text>
        <dbReference type="EC" id="3.4.16.4"/>
    </reaction>
</comment>
<dbReference type="Gene3D" id="2.60.410.10">
    <property type="entry name" value="D-Ala-D-Ala carboxypeptidase, C-terminal domain"/>
    <property type="match status" value="1"/>
</dbReference>
<keyword evidence="11" id="KW-0961">Cell wall biogenesis/degradation</keyword>
<keyword evidence="10" id="KW-0573">Peptidoglycan synthesis</keyword>
<dbReference type="EMBL" id="JACEON010000016">
    <property type="protein sequence ID" value="MBA4613128.1"/>
    <property type="molecule type" value="Genomic_DNA"/>
</dbReference>
<dbReference type="RefSeq" id="WP_181761324.1">
    <property type="nucleotide sequence ID" value="NZ_BMCR01000001.1"/>
</dbReference>
<reference evidence="16 17" key="1">
    <citation type="submission" date="2020-07" db="EMBL/GenBank/DDBJ databases">
        <authorList>
            <person name="Li M."/>
        </authorList>
    </citation>
    <scope>NUCLEOTIDE SEQUENCE [LARGE SCALE GENOMIC DNA]</scope>
    <source>
        <strain evidence="16 17">DSM 23284</strain>
    </source>
</reference>
<evidence type="ECO:0000256" key="11">
    <source>
        <dbReference type="ARBA" id="ARBA00023316"/>
    </source>
</evidence>
<dbReference type="UniPathway" id="UPA00219"/>
<dbReference type="GO" id="GO:0009252">
    <property type="term" value="P:peptidoglycan biosynthetic process"/>
    <property type="evidence" value="ECO:0007669"/>
    <property type="project" value="UniProtKB-UniPathway"/>
</dbReference>
<dbReference type="InterPro" id="IPR001967">
    <property type="entry name" value="Peptidase_S11_N"/>
</dbReference>
<comment type="similarity">
    <text evidence="3 13">Belongs to the peptidase S11 family.</text>
</comment>
<accession>A0A838XX40</accession>
<name>A0A838XX40_9HYPH</name>
<evidence type="ECO:0000256" key="12">
    <source>
        <dbReference type="ARBA" id="ARBA00034000"/>
    </source>
</evidence>
<dbReference type="GO" id="GO:0008360">
    <property type="term" value="P:regulation of cell shape"/>
    <property type="evidence" value="ECO:0007669"/>
    <property type="project" value="UniProtKB-KW"/>
</dbReference>
<evidence type="ECO:0000256" key="4">
    <source>
        <dbReference type="ARBA" id="ARBA00012448"/>
    </source>
</evidence>
<dbReference type="InterPro" id="IPR015956">
    <property type="entry name" value="Peniciliin-bd_prot_C_sf"/>
</dbReference>
<feature type="domain" description="Peptidase S11 D-Ala-D-Ala carboxypeptidase A C-terminal" evidence="15">
    <location>
        <begin position="283"/>
        <end position="373"/>
    </location>
</feature>
<dbReference type="PRINTS" id="PR00725">
    <property type="entry name" value="DADACBPTASE1"/>
</dbReference>
<keyword evidence="5 16" id="KW-0121">Carboxypeptidase</keyword>
<comment type="function">
    <text evidence="1">Removes C-terminal D-alanyl residues from sugar-peptide cell wall precursors.</text>
</comment>
<dbReference type="GO" id="GO:0006508">
    <property type="term" value="P:proteolysis"/>
    <property type="evidence" value="ECO:0007669"/>
    <property type="project" value="UniProtKB-KW"/>
</dbReference>
<keyword evidence="8" id="KW-0378">Hydrolase</keyword>
<evidence type="ECO:0000256" key="14">
    <source>
        <dbReference type="SAM" id="SignalP"/>
    </source>
</evidence>
<reference evidence="16 17" key="2">
    <citation type="submission" date="2020-08" db="EMBL/GenBank/DDBJ databases">
        <title>Stappia taiwanensis sp. nov., isolated from a coastal thermal spring.</title>
        <authorList>
            <person name="Kampfer P."/>
        </authorList>
    </citation>
    <scope>NUCLEOTIDE SEQUENCE [LARGE SCALE GENOMIC DNA]</scope>
    <source>
        <strain evidence="16 17">DSM 23284</strain>
    </source>
</reference>
<evidence type="ECO:0000256" key="1">
    <source>
        <dbReference type="ARBA" id="ARBA00003217"/>
    </source>
</evidence>
<evidence type="ECO:0000256" key="13">
    <source>
        <dbReference type="RuleBase" id="RU004016"/>
    </source>
</evidence>
<dbReference type="Pfam" id="PF00768">
    <property type="entry name" value="Peptidase_S11"/>
    <property type="match status" value="1"/>
</dbReference>
<dbReference type="PANTHER" id="PTHR21581:SF6">
    <property type="entry name" value="TRAFFICKING PROTEIN PARTICLE COMPLEX SUBUNIT 12"/>
    <property type="match status" value="1"/>
</dbReference>
<dbReference type="SUPFAM" id="SSF69189">
    <property type="entry name" value="Penicillin-binding protein associated domain"/>
    <property type="match status" value="1"/>
</dbReference>
<keyword evidence="7 14" id="KW-0732">Signal</keyword>
<keyword evidence="9" id="KW-0133">Cell shape</keyword>
<evidence type="ECO:0000256" key="8">
    <source>
        <dbReference type="ARBA" id="ARBA00022801"/>
    </source>
</evidence>
<dbReference type="GO" id="GO:0071555">
    <property type="term" value="P:cell wall organization"/>
    <property type="evidence" value="ECO:0007669"/>
    <property type="project" value="UniProtKB-KW"/>
</dbReference>
<organism evidence="16 17">
    <name type="scientific">Stappia taiwanensis</name>
    <dbReference type="NCBI Taxonomy" id="992267"/>
    <lineage>
        <taxon>Bacteria</taxon>
        <taxon>Pseudomonadati</taxon>
        <taxon>Pseudomonadota</taxon>
        <taxon>Alphaproteobacteria</taxon>
        <taxon>Hyphomicrobiales</taxon>
        <taxon>Stappiaceae</taxon>
        <taxon>Stappia</taxon>
    </lineage>
</organism>
<dbReference type="Pfam" id="PF07943">
    <property type="entry name" value="PBP5_C"/>
    <property type="match status" value="1"/>
</dbReference>
<dbReference type="SMART" id="SM00936">
    <property type="entry name" value="PBP5_C"/>
    <property type="match status" value="1"/>
</dbReference>
<evidence type="ECO:0000259" key="15">
    <source>
        <dbReference type="SMART" id="SM00936"/>
    </source>
</evidence>
<sequence length="396" mass="42066">MLPRILKSAMALSLAMPLVCAPLLPGVIPSGKAFAADQVTSSYLVDASTGTLLSSEAPEAPFAPGDSAKLMTAAVVFEALSRGEVTPETTLKISEHAWRDGGAPARGPTMFARLGSEVPVADLLRGLIIQNANDAAIALAEGLAGDETQFAGRMNALAKEIGMTRTRFANPAGFDAPEAVTTSRDLALLAGYILGRHADWYPLYGAEEFTWNGIYQRNRNPLIGEIRGLDGFTAGTSERSGYNGVGSALRGEGRFIGVVAGHSSAEARTKALARLFESVDKDFETVDLYAAGDTVAEARVFGGTASAVALKTVEPVRVLLPRGDRRAFRLRVVYKGPLKAPVREGHSIGELRLLHEGEVRFRAPLVTAGNVAQGSVSDRAMDAIRETLFGWWLDKG</sequence>
<gene>
    <name evidence="16" type="ORF">H1W37_15820</name>
</gene>
<comment type="caution">
    <text evidence="16">The sequence shown here is derived from an EMBL/GenBank/DDBJ whole genome shotgun (WGS) entry which is preliminary data.</text>
</comment>
<keyword evidence="17" id="KW-1185">Reference proteome</keyword>
<evidence type="ECO:0000256" key="7">
    <source>
        <dbReference type="ARBA" id="ARBA00022729"/>
    </source>
</evidence>
<evidence type="ECO:0000256" key="10">
    <source>
        <dbReference type="ARBA" id="ARBA00022984"/>
    </source>
</evidence>
<dbReference type="InterPro" id="IPR012907">
    <property type="entry name" value="Peptidase_S11_C"/>
</dbReference>
<evidence type="ECO:0000256" key="2">
    <source>
        <dbReference type="ARBA" id="ARBA00004752"/>
    </source>
</evidence>
<keyword evidence="6" id="KW-0645">Protease</keyword>